<proteinExistence type="predicted"/>
<dbReference type="Gene3D" id="3.40.50.150">
    <property type="entry name" value="Vaccinia Virus protein VP39"/>
    <property type="match status" value="1"/>
</dbReference>
<sequence length="267" mass="29801">MTDNQLAAAVTTARKWNDETIALAKATADKLGIAYAPRQRLSVDEVRERYHVDFVLVAKQDLLVLDTPQGELFFHPNMAHLRLKNIRKGDGDRMAEAMDLKPGMSVLDGTLGFGADAIVASFVVGPEGSVTGLESEPLIEAVVSRGLSHFEGDTWRILEAMRRVKTVCTDSLDYLKRQPDKSVDVVYFDPMFRHPLLDSASLTPLRTVANHAALSHEHIEEARRVARHRVVFKENARSGEFARLGFTRIEGGKYSKVHYGVMTLEEE</sequence>
<protein>
    <submittedName>
        <fullName evidence="1">Putative SAM-dependent methyltransferase</fullName>
    </submittedName>
</protein>
<dbReference type="EMBL" id="FOQK01000006">
    <property type="protein sequence ID" value="SFH84939.1"/>
    <property type="molecule type" value="Genomic_DNA"/>
</dbReference>
<accession>A0A1I3DEC1</accession>
<evidence type="ECO:0000313" key="2">
    <source>
        <dbReference type="Proteomes" id="UP000183639"/>
    </source>
</evidence>
<dbReference type="AlphaFoldDB" id="A0A1I3DEC1"/>
<dbReference type="SUPFAM" id="SSF53335">
    <property type="entry name" value="S-adenosyl-L-methionine-dependent methyltransferases"/>
    <property type="match status" value="1"/>
</dbReference>
<dbReference type="PANTHER" id="PTHR36112">
    <property type="entry name" value="RIBOSOMAL RNA SMALL SUBUNIT METHYLTRANSFERASE J"/>
    <property type="match status" value="1"/>
</dbReference>
<dbReference type="GO" id="GO:0008990">
    <property type="term" value="F:rRNA (guanine-N2-)-methyltransferase activity"/>
    <property type="evidence" value="ECO:0007669"/>
    <property type="project" value="InterPro"/>
</dbReference>
<dbReference type="RefSeq" id="WP_075442612.1">
    <property type="nucleotide sequence ID" value="NZ_FOQK01000006.1"/>
</dbReference>
<evidence type="ECO:0000313" key="1">
    <source>
        <dbReference type="EMBL" id="SFH84939.1"/>
    </source>
</evidence>
<reference evidence="1 2" key="1">
    <citation type="submission" date="2016-10" db="EMBL/GenBank/DDBJ databases">
        <authorList>
            <person name="de Groot N.N."/>
        </authorList>
    </citation>
    <scope>NUCLEOTIDE SEQUENCE [LARGE SCALE GENOMIC DNA]</scope>
    <source>
        <strain evidence="1 2">Z108</strain>
    </source>
</reference>
<gene>
    <name evidence="1" type="ORF">SAMN04487861_10639</name>
</gene>
<dbReference type="Proteomes" id="UP000183639">
    <property type="component" value="Unassembled WGS sequence"/>
</dbReference>
<dbReference type="PANTHER" id="PTHR36112:SF1">
    <property type="entry name" value="RIBOSOMAL RNA SMALL SUBUNIT METHYLTRANSFERASE J"/>
    <property type="match status" value="1"/>
</dbReference>
<keyword evidence="1" id="KW-0808">Transferase</keyword>
<name>A0A1I3DEC1_SELRU</name>
<dbReference type="Pfam" id="PF04445">
    <property type="entry name" value="SAM_MT"/>
    <property type="match status" value="1"/>
</dbReference>
<dbReference type="InterPro" id="IPR007536">
    <property type="entry name" value="16SrRNA_methylTrfase_J"/>
</dbReference>
<keyword evidence="1" id="KW-0489">Methyltransferase</keyword>
<organism evidence="1 2">
    <name type="scientific">Selenomonas ruminantium</name>
    <dbReference type="NCBI Taxonomy" id="971"/>
    <lineage>
        <taxon>Bacteria</taxon>
        <taxon>Bacillati</taxon>
        <taxon>Bacillota</taxon>
        <taxon>Negativicutes</taxon>
        <taxon>Selenomonadales</taxon>
        <taxon>Selenomonadaceae</taxon>
        <taxon>Selenomonas</taxon>
    </lineage>
</organism>
<dbReference type="OrthoDB" id="1653798at2"/>
<dbReference type="InterPro" id="IPR029063">
    <property type="entry name" value="SAM-dependent_MTases_sf"/>
</dbReference>